<comment type="caution">
    <text evidence="1">The sequence shown here is derived from an EMBL/GenBank/DDBJ whole genome shotgun (WGS) entry which is preliminary data.</text>
</comment>
<keyword evidence="2" id="KW-1185">Reference proteome</keyword>
<protein>
    <submittedName>
        <fullName evidence="1">DUF386 domain-containing protein</fullName>
    </submittedName>
</protein>
<proteinExistence type="predicted"/>
<sequence>MIYTEISKLGNYRGIGTYLDLAIEYLVSHPLDEIVAGHYEIDGTKAYMNVFDYETIPEEECFFEAHENYADIHMTVTGEELVGVSDISKVTVKSLDRDADLMEIEGPVEHYMKLSPGKALITLPEDAHKVKLSAGPPAPVKKAVVKVFMGSR</sequence>
<dbReference type="EMBL" id="SRYA01000013">
    <property type="protein sequence ID" value="TGY96777.1"/>
    <property type="molecule type" value="Genomic_DNA"/>
</dbReference>
<evidence type="ECO:0000313" key="1">
    <source>
        <dbReference type="EMBL" id="TGY96777.1"/>
    </source>
</evidence>
<dbReference type="Proteomes" id="UP000304953">
    <property type="component" value="Unassembled WGS sequence"/>
</dbReference>
<name>A0AC61RXN5_9FIRM</name>
<organism evidence="1 2">
    <name type="scientific">Petralouisia muris</name>
    <dbReference type="NCBI Taxonomy" id="3032872"/>
    <lineage>
        <taxon>Bacteria</taxon>
        <taxon>Bacillati</taxon>
        <taxon>Bacillota</taxon>
        <taxon>Clostridia</taxon>
        <taxon>Lachnospirales</taxon>
        <taxon>Lachnospiraceae</taxon>
        <taxon>Petralouisia</taxon>
    </lineage>
</organism>
<gene>
    <name evidence="1" type="ORF">E5329_08435</name>
</gene>
<accession>A0AC61RXN5</accession>
<evidence type="ECO:0000313" key="2">
    <source>
        <dbReference type="Proteomes" id="UP000304953"/>
    </source>
</evidence>
<reference evidence="1" key="1">
    <citation type="submission" date="2019-04" db="EMBL/GenBank/DDBJ databases">
        <title>Microbes associate with the intestines of laboratory mice.</title>
        <authorList>
            <person name="Navarre W."/>
            <person name="Wong E."/>
            <person name="Huang K."/>
            <person name="Tropini C."/>
            <person name="Ng K."/>
            <person name="Yu B."/>
        </authorList>
    </citation>
    <scope>NUCLEOTIDE SEQUENCE</scope>
    <source>
        <strain evidence="1">NM01_1-7b</strain>
    </source>
</reference>